<dbReference type="PROSITE" id="PS50011">
    <property type="entry name" value="PROTEIN_KINASE_DOM"/>
    <property type="match status" value="1"/>
</dbReference>
<feature type="compositionally biased region" description="Polar residues" evidence="2">
    <location>
        <begin position="799"/>
        <end position="809"/>
    </location>
</feature>
<keyword evidence="5" id="KW-1185">Reference proteome</keyword>
<dbReference type="STRING" id="284811.Q750C8"/>
<evidence type="ECO:0000259" key="3">
    <source>
        <dbReference type="PROSITE" id="PS50011"/>
    </source>
</evidence>
<dbReference type="GO" id="GO:0005524">
    <property type="term" value="F:ATP binding"/>
    <property type="evidence" value="ECO:0007669"/>
    <property type="project" value="InterPro"/>
</dbReference>
<feature type="region of interest" description="Disordered" evidence="2">
    <location>
        <begin position="584"/>
        <end position="606"/>
    </location>
</feature>
<feature type="compositionally biased region" description="Polar residues" evidence="2">
    <location>
        <begin position="412"/>
        <end position="425"/>
    </location>
</feature>
<feature type="region of interest" description="Disordered" evidence="2">
    <location>
        <begin position="643"/>
        <end position="668"/>
    </location>
</feature>
<feature type="compositionally biased region" description="Low complexity" evidence="2">
    <location>
        <begin position="643"/>
        <end position="657"/>
    </location>
</feature>
<dbReference type="FunFam" id="1.10.510.10:FF:001038">
    <property type="entry name" value="Serine/threonine-protein kinase AKL1"/>
    <property type="match status" value="1"/>
</dbReference>
<dbReference type="GO" id="GO:0005737">
    <property type="term" value="C:cytoplasm"/>
    <property type="evidence" value="ECO:0000318"/>
    <property type="project" value="GO_Central"/>
</dbReference>
<feature type="compositionally biased region" description="Polar residues" evidence="2">
    <location>
        <begin position="491"/>
        <end position="503"/>
    </location>
</feature>
<dbReference type="GO" id="GO:0007015">
    <property type="term" value="P:actin filament organization"/>
    <property type="evidence" value="ECO:0000318"/>
    <property type="project" value="GO_Central"/>
</dbReference>
<feature type="region of interest" description="Disordered" evidence="2">
    <location>
        <begin position="823"/>
        <end position="961"/>
    </location>
</feature>
<feature type="compositionally biased region" description="Basic and acidic residues" evidence="2">
    <location>
        <begin position="929"/>
        <end position="944"/>
    </location>
</feature>
<accession>Q750C8</accession>
<dbReference type="OMA" id="RNHYKIC"/>
<evidence type="ECO:0000256" key="2">
    <source>
        <dbReference type="SAM" id="MobiDB-lite"/>
    </source>
</evidence>
<dbReference type="PANTHER" id="PTHR22967:SF65">
    <property type="entry name" value="SERINE_THREONINE-PROTEIN KINASE AKL1"/>
    <property type="match status" value="1"/>
</dbReference>
<dbReference type="InterPro" id="IPR008271">
    <property type="entry name" value="Ser/Thr_kinase_AS"/>
</dbReference>
<dbReference type="InterPro" id="IPR011009">
    <property type="entry name" value="Kinase-like_dom_sf"/>
</dbReference>
<evidence type="ECO:0000313" key="4">
    <source>
        <dbReference type="EMBL" id="AAS54516.1"/>
    </source>
</evidence>
<dbReference type="GO" id="GO:0000147">
    <property type="term" value="P:actin cortical patch assembly"/>
    <property type="evidence" value="ECO:0000318"/>
    <property type="project" value="GO_Central"/>
</dbReference>
<organism evidence="4 5">
    <name type="scientific">Eremothecium gossypii (strain ATCC 10895 / CBS 109.51 / FGSC 9923 / NRRL Y-1056)</name>
    <name type="common">Yeast</name>
    <name type="synonym">Ashbya gossypii</name>
    <dbReference type="NCBI Taxonomy" id="284811"/>
    <lineage>
        <taxon>Eukaryota</taxon>
        <taxon>Fungi</taxon>
        <taxon>Dikarya</taxon>
        <taxon>Ascomycota</taxon>
        <taxon>Saccharomycotina</taxon>
        <taxon>Saccharomycetes</taxon>
        <taxon>Saccharomycetales</taxon>
        <taxon>Saccharomycetaceae</taxon>
        <taxon>Eremothecium</taxon>
    </lineage>
</organism>
<feature type="domain" description="Protein kinase" evidence="3">
    <location>
        <begin position="42"/>
        <end position="325"/>
    </location>
</feature>
<dbReference type="PANTHER" id="PTHR22967">
    <property type="entry name" value="SERINE/THREONINE PROTEIN KINASE"/>
    <property type="match status" value="1"/>
</dbReference>
<dbReference type="RefSeq" id="NP_986692.1">
    <property type="nucleotide sequence ID" value="NM_211754.1"/>
</dbReference>
<dbReference type="KEGG" id="ago:AGOS_AGR027C"/>
<dbReference type="SMART" id="SM00220">
    <property type="entry name" value="S_TKc"/>
    <property type="match status" value="1"/>
</dbReference>
<reference evidence="4 5" key="1">
    <citation type="journal article" date="2004" name="Science">
        <title>The Ashbya gossypii genome as a tool for mapping the ancient Saccharomyces cerevisiae genome.</title>
        <authorList>
            <person name="Dietrich F.S."/>
            <person name="Voegeli S."/>
            <person name="Brachat S."/>
            <person name="Lerch A."/>
            <person name="Gates K."/>
            <person name="Steiner S."/>
            <person name="Mohr C."/>
            <person name="Pohlmann R."/>
            <person name="Luedi P."/>
            <person name="Choi S."/>
            <person name="Wing R.A."/>
            <person name="Flavier A."/>
            <person name="Gaffney T.D."/>
            <person name="Philippsen P."/>
        </authorList>
    </citation>
    <scope>NUCLEOTIDE SEQUENCE [LARGE SCALE GENOMIC DNA]</scope>
    <source>
        <strain evidence="5">ATCC 10895 / CBS 109.51 / FGSC 9923 / NRRL Y-1056</strain>
    </source>
</reference>
<dbReference type="Pfam" id="PF00069">
    <property type="entry name" value="Pkinase"/>
    <property type="match status" value="1"/>
</dbReference>
<dbReference type="InParanoid" id="Q750C8"/>
<dbReference type="AlphaFoldDB" id="Q750C8"/>
<dbReference type="EMBL" id="AE016820">
    <property type="protein sequence ID" value="AAS54516.1"/>
    <property type="molecule type" value="Genomic_DNA"/>
</dbReference>
<feature type="compositionally biased region" description="Basic and acidic residues" evidence="2">
    <location>
        <begin position="844"/>
        <end position="861"/>
    </location>
</feature>
<name>Q750C8_EREGS</name>
<feature type="region of interest" description="Disordered" evidence="2">
    <location>
        <begin position="787"/>
        <end position="809"/>
    </location>
</feature>
<dbReference type="Gene3D" id="1.10.510.10">
    <property type="entry name" value="Transferase(Phosphotransferase) domain 1"/>
    <property type="match status" value="1"/>
</dbReference>
<dbReference type="HOGENOM" id="CLU_005611_0_0_1"/>
<feature type="region of interest" description="Disordered" evidence="2">
    <location>
        <begin position="487"/>
        <end position="567"/>
    </location>
</feature>
<dbReference type="PROSITE" id="PS00108">
    <property type="entry name" value="PROTEIN_KINASE_ST"/>
    <property type="match status" value="1"/>
</dbReference>
<sequence length="961" mass="107960">MSKRHTGEQSSPTEPVPGTGALTGPLEMLQAGSTVLVGVHQVEVIEYLAEGGFAHIYKVSFVGYTNELDRQDRILQPGDTVCLKRVRVSDENGLNELRNEVEVMKKLRNCSNIVQYYDSNASRLGDGKPGYEVLLLMELCPNGSLLDYMNQRLATKLSEAEVLKIMYDITVGLSHMHYQRTPLIHRDIKIENVLVDADNNFKLCDFGSTSPCLPAVASHQEIAMLMNNIYVHTTPQYRSPEMIDLYRCLPINEKSDIWALGIFLYKLLFYTTPFELTGQFAILHSKYEIPRNSFSSKLINLVIIMLAENPYLRPNVYQVMYHICSMMECEVKIDDLYGQGPYNFDMYGRYQEKLQRLQYDMLMSHQLAQRGIINTDKVNDLFISTFECAPKQPMVMGQNAVAQQQIFVAPPSTNTSMPVDMQQSLPKPLDHNGPNAHGGLDSLQKLPKSADVGNYPVAETHMHMYADAQKNYIQVPRKEVMMQHTDRSVLSDHSGNGTSTPSLPGSCPVQHEQLANTPKSKQYKKNNPFPKMAKQDFVHDTYDESDEHSPGDDPAPASKPVDSMIPSVPATVTPMVSVQRDRSFQHIQPGQIPENVRECEPESEVEMDLSHKIQNCNLDQQQSLQAQDLKLQQILLHQQQLQHRQYQQQNDNRQQHAQRLHDQMPHQQRQQLPLQMHLRPQHPCSNNVPLHKTLAEQAYQLSDSTQPQPQPQYQAYYVDRKTAVPFQTYSNAYTQNQHVFPQQSSRGTYGTSDRIQNGSNQLIEFSSPDKSANDAQLDLTYNQINLSKPNSVGGGDPSENASVELNGSGSSVLTNESIAMELPNAEERPVPPSTSGATQPAENIHSRQESDSYHDREDSRHVTGHVPRRSLELDFQEIDLSSSPTPVSASKTSSKAHLQPNRSGTANCGTSNSSSVVSGVRKSFHRGRKSVDLDVSKKESKEEPTNSGSGKRRSIFGVFKS</sequence>
<feature type="region of interest" description="Disordered" evidence="2">
    <location>
        <begin position="412"/>
        <end position="448"/>
    </location>
</feature>
<dbReference type="FunCoup" id="Q750C8">
    <property type="interactions" value="348"/>
</dbReference>
<dbReference type="InterPro" id="IPR000719">
    <property type="entry name" value="Prot_kinase_dom"/>
</dbReference>
<dbReference type="GeneID" id="4622991"/>
<gene>
    <name evidence="4" type="ORF">AGOS_AGR027C</name>
</gene>
<dbReference type="GO" id="GO:0004674">
    <property type="term" value="F:protein serine/threonine kinase activity"/>
    <property type="evidence" value="ECO:0000318"/>
    <property type="project" value="GO_Central"/>
</dbReference>
<feature type="compositionally biased region" description="Basic and acidic residues" evidence="2">
    <location>
        <begin position="533"/>
        <end position="551"/>
    </location>
</feature>
<protein>
    <submittedName>
        <fullName evidence="4">AGR027Cp</fullName>
    </submittedName>
</protein>
<feature type="region of interest" description="Disordered" evidence="2">
    <location>
        <begin position="1"/>
        <end position="24"/>
    </location>
</feature>
<reference evidence="5" key="2">
    <citation type="journal article" date="2013" name="G3 (Bethesda)">
        <title>Genomes of Ashbya fungi isolated from insects reveal four mating-type loci, numerous translocations, lack of transposons, and distinct gene duplications.</title>
        <authorList>
            <person name="Dietrich F.S."/>
            <person name="Voegeli S."/>
            <person name="Kuo S."/>
            <person name="Philippsen P."/>
        </authorList>
    </citation>
    <scope>GENOME REANNOTATION</scope>
    <source>
        <strain evidence="5">ATCC 10895 / CBS 109.51 / FGSC 9923 / NRRL Y-1056</strain>
    </source>
</reference>
<evidence type="ECO:0000256" key="1">
    <source>
        <dbReference type="ARBA" id="ARBA00022741"/>
    </source>
</evidence>
<dbReference type="eggNOG" id="KOG1989">
    <property type="taxonomic scope" value="Eukaryota"/>
</dbReference>
<feature type="compositionally biased region" description="Low complexity" evidence="2">
    <location>
        <begin position="911"/>
        <end position="921"/>
    </location>
</feature>
<dbReference type="SUPFAM" id="SSF56112">
    <property type="entry name" value="Protein kinase-like (PK-like)"/>
    <property type="match status" value="1"/>
</dbReference>
<keyword evidence="1" id="KW-0547">Nucleotide-binding</keyword>
<evidence type="ECO:0000313" key="5">
    <source>
        <dbReference type="Proteomes" id="UP000000591"/>
    </source>
</evidence>
<dbReference type="Proteomes" id="UP000000591">
    <property type="component" value="Chromosome VII"/>
</dbReference>
<dbReference type="OrthoDB" id="2018507at2759"/>
<feature type="compositionally biased region" description="Polar residues" evidence="2">
    <location>
        <begin position="879"/>
        <end position="910"/>
    </location>
</feature>
<proteinExistence type="predicted"/>